<dbReference type="Proteomes" id="UP000807115">
    <property type="component" value="Chromosome 8"/>
</dbReference>
<dbReference type="EMBL" id="CM027687">
    <property type="protein sequence ID" value="KAG0520047.1"/>
    <property type="molecule type" value="Genomic_DNA"/>
</dbReference>
<organism evidence="1 2">
    <name type="scientific">Sorghum bicolor</name>
    <name type="common">Sorghum</name>
    <name type="synonym">Sorghum vulgare</name>
    <dbReference type="NCBI Taxonomy" id="4558"/>
    <lineage>
        <taxon>Eukaryota</taxon>
        <taxon>Viridiplantae</taxon>
        <taxon>Streptophyta</taxon>
        <taxon>Embryophyta</taxon>
        <taxon>Tracheophyta</taxon>
        <taxon>Spermatophyta</taxon>
        <taxon>Magnoliopsida</taxon>
        <taxon>Liliopsida</taxon>
        <taxon>Poales</taxon>
        <taxon>Poaceae</taxon>
        <taxon>PACMAD clade</taxon>
        <taxon>Panicoideae</taxon>
        <taxon>Andropogonodae</taxon>
        <taxon>Andropogoneae</taxon>
        <taxon>Sorghinae</taxon>
        <taxon>Sorghum</taxon>
    </lineage>
</organism>
<protein>
    <submittedName>
        <fullName evidence="1">Uncharacterized protein</fullName>
    </submittedName>
</protein>
<accession>A0A921U5Z6</accession>
<reference evidence="1" key="1">
    <citation type="journal article" date="2019" name="BMC Genomics">
        <title>A new reference genome for Sorghum bicolor reveals high levels of sequence similarity between sweet and grain genotypes: implications for the genetics of sugar metabolism.</title>
        <authorList>
            <person name="Cooper E.A."/>
            <person name="Brenton Z.W."/>
            <person name="Flinn B.S."/>
            <person name="Jenkins J."/>
            <person name="Shu S."/>
            <person name="Flowers D."/>
            <person name="Luo F."/>
            <person name="Wang Y."/>
            <person name="Xia P."/>
            <person name="Barry K."/>
            <person name="Daum C."/>
            <person name="Lipzen A."/>
            <person name="Yoshinaga Y."/>
            <person name="Schmutz J."/>
            <person name="Saski C."/>
            <person name="Vermerris W."/>
            <person name="Kresovich S."/>
        </authorList>
    </citation>
    <scope>NUCLEOTIDE SEQUENCE</scope>
</reference>
<gene>
    <name evidence="1" type="ORF">BDA96_08G039400</name>
</gene>
<evidence type="ECO:0000313" key="2">
    <source>
        <dbReference type="Proteomes" id="UP000807115"/>
    </source>
</evidence>
<dbReference type="AlphaFoldDB" id="A0A921U5Z6"/>
<sequence>MPLRPTHTHARSQPTHILLHGTSLAAGSLGRRPPWGILDVRRPVGILDISAAPRAGRPGQCKKGWWGRFTCCLV</sequence>
<name>A0A921U5Z6_SORBI</name>
<evidence type="ECO:0000313" key="1">
    <source>
        <dbReference type="EMBL" id="KAG0520047.1"/>
    </source>
</evidence>
<reference evidence="1" key="2">
    <citation type="submission" date="2020-10" db="EMBL/GenBank/DDBJ databases">
        <authorList>
            <person name="Cooper E.A."/>
            <person name="Brenton Z.W."/>
            <person name="Flinn B.S."/>
            <person name="Jenkins J."/>
            <person name="Shu S."/>
            <person name="Flowers D."/>
            <person name="Luo F."/>
            <person name="Wang Y."/>
            <person name="Xia P."/>
            <person name="Barry K."/>
            <person name="Daum C."/>
            <person name="Lipzen A."/>
            <person name="Yoshinaga Y."/>
            <person name="Schmutz J."/>
            <person name="Saski C."/>
            <person name="Vermerris W."/>
            <person name="Kresovich S."/>
        </authorList>
    </citation>
    <scope>NUCLEOTIDE SEQUENCE</scope>
</reference>
<proteinExistence type="predicted"/>
<comment type="caution">
    <text evidence="1">The sequence shown here is derived from an EMBL/GenBank/DDBJ whole genome shotgun (WGS) entry which is preliminary data.</text>
</comment>